<dbReference type="InterPro" id="IPR050264">
    <property type="entry name" value="Bact_CCA-adding_enz_type3_sf"/>
</dbReference>
<dbReference type="EMBL" id="AP024412">
    <property type="protein sequence ID" value="BCR35454.1"/>
    <property type="molecule type" value="Genomic_DNA"/>
</dbReference>
<keyword evidence="6" id="KW-0547">Nucleotide-binding</keyword>
<accession>A0A7U9TLG5</accession>
<evidence type="ECO:0000256" key="6">
    <source>
        <dbReference type="ARBA" id="ARBA00022741"/>
    </source>
</evidence>
<gene>
    <name evidence="13" type="primary">cca</name>
    <name evidence="13" type="ORF">MPAN_003470</name>
</gene>
<keyword evidence="7" id="KW-0460">Magnesium</keyword>
<evidence type="ECO:0000256" key="7">
    <source>
        <dbReference type="ARBA" id="ARBA00022842"/>
    </source>
</evidence>
<feature type="domain" description="Poly A polymerase head" evidence="10">
    <location>
        <begin position="21"/>
        <end position="140"/>
    </location>
</feature>
<organism evidence="13 14">
    <name type="scientific">Mariniplasma anaerobium</name>
    <dbReference type="NCBI Taxonomy" id="2735436"/>
    <lineage>
        <taxon>Bacteria</taxon>
        <taxon>Bacillati</taxon>
        <taxon>Mycoplasmatota</taxon>
        <taxon>Mollicutes</taxon>
        <taxon>Acholeplasmatales</taxon>
        <taxon>Acholeplasmataceae</taxon>
        <taxon>Mariniplasma</taxon>
    </lineage>
</organism>
<comment type="similarity">
    <text evidence="9">Belongs to the tRNA nucleotidyltransferase/poly(A) polymerase family.</text>
</comment>
<dbReference type="GO" id="GO:0000049">
    <property type="term" value="F:tRNA binding"/>
    <property type="evidence" value="ECO:0007669"/>
    <property type="project" value="TreeGrafter"/>
</dbReference>
<dbReference type="Gene3D" id="3.30.460.10">
    <property type="entry name" value="Beta Polymerase, domain 2"/>
    <property type="match status" value="1"/>
</dbReference>
<dbReference type="Pfam" id="PF12627">
    <property type="entry name" value="PolyA_pol_RNAbd"/>
    <property type="match status" value="1"/>
</dbReference>
<evidence type="ECO:0000256" key="3">
    <source>
        <dbReference type="ARBA" id="ARBA00022694"/>
    </source>
</evidence>
<dbReference type="GO" id="GO:0008033">
    <property type="term" value="P:tRNA processing"/>
    <property type="evidence" value="ECO:0007669"/>
    <property type="project" value="UniProtKB-KW"/>
</dbReference>
<evidence type="ECO:0000313" key="13">
    <source>
        <dbReference type="EMBL" id="BCR35454.1"/>
    </source>
</evidence>
<dbReference type="NCBIfam" id="NF009814">
    <property type="entry name" value="PRK13299.1"/>
    <property type="match status" value="1"/>
</dbReference>
<keyword evidence="2 9" id="KW-0808">Transferase</keyword>
<evidence type="ECO:0000256" key="4">
    <source>
        <dbReference type="ARBA" id="ARBA00022695"/>
    </source>
</evidence>
<protein>
    <submittedName>
        <fullName evidence="13">CCA-adding enzyme</fullName>
    </submittedName>
</protein>
<feature type="domain" description="tRNA nucleotidyltransferase/poly(A) polymerase RNA and SrmB- binding" evidence="11">
    <location>
        <begin position="167"/>
        <end position="226"/>
    </location>
</feature>
<evidence type="ECO:0000256" key="9">
    <source>
        <dbReference type="RuleBase" id="RU003953"/>
    </source>
</evidence>
<dbReference type="Gene3D" id="1.10.246.80">
    <property type="match status" value="1"/>
</dbReference>
<dbReference type="InterPro" id="IPR032828">
    <property type="entry name" value="PolyA_RNA-bd"/>
</dbReference>
<evidence type="ECO:0000259" key="11">
    <source>
        <dbReference type="Pfam" id="PF12627"/>
    </source>
</evidence>
<dbReference type="GO" id="GO:0000166">
    <property type="term" value="F:nucleotide binding"/>
    <property type="evidence" value="ECO:0007669"/>
    <property type="project" value="UniProtKB-KW"/>
</dbReference>
<dbReference type="Pfam" id="PF13735">
    <property type="entry name" value="tRNA_NucTran2_2"/>
    <property type="match status" value="1"/>
</dbReference>
<dbReference type="Gene3D" id="1.10.110.30">
    <property type="match status" value="1"/>
</dbReference>
<dbReference type="GO" id="GO:0016779">
    <property type="term" value="F:nucleotidyltransferase activity"/>
    <property type="evidence" value="ECO:0007669"/>
    <property type="project" value="UniProtKB-KW"/>
</dbReference>
<dbReference type="InterPro" id="IPR002646">
    <property type="entry name" value="PolA_pol_head_dom"/>
</dbReference>
<proteinExistence type="inferred from homology"/>
<keyword evidence="5" id="KW-0479">Metal-binding</keyword>
<name>A0A7U9TLG5_9MOLU</name>
<dbReference type="RefSeq" id="WP_176240159.1">
    <property type="nucleotide sequence ID" value="NZ_AP024412.1"/>
</dbReference>
<evidence type="ECO:0000256" key="2">
    <source>
        <dbReference type="ARBA" id="ARBA00022679"/>
    </source>
</evidence>
<evidence type="ECO:0000256" key="8">
    <source>
        <dbReference type="ARBA" id="ARBA00022884"/>
    </source>
</evidence>
<dbReference type="PANTHER" id="PTHR46173">
    <property type="entry name" value="CCA TRNA NUCLEOTIDYLTRANSFERASE 1, MITOCHONDRIAL"/>
    <property type="match status" value="1"/>
</dbReference>
<dbReference type="Pfam" id="PF01743">
    <property type="entry name" value="PolyA_pol"/>
    <property type="match status" value="1"/>
</dbReference>
<dbReference type="SUPFAM" id="SSF81301">
    <property type="entry name" value="Nucleotidyltransferase"/>
    <property type="match status" value="1"/>
</dbReference>
<dbReference type="KEGG" id="manr:MPAN_003470"/>
<sequence length="382" mass="44432">MSTIKTAKGVLYELKKAGYEAYIVGGAVRDYLLRMPINDVDITTNARPHQVNKIFRTIPTGLKYGTLTVLYKDEKFEVTTYRIDGEYQDDRHPDNVTFSEDVQEDVKRRDFTINGLLLSDKQEIIDFVEGQKDLKAKLIRTIGDPHQRFNEDALRMMRAFYFQSKLGFQIETQTRDAIFELKDNLKNVAMERIVNEMIKIIQGEHAKRAFKSMVTTQVHEVLPGLKKGIEHILTMDDMPFVDSFFALCFTLNDGIVPQEWTFSNKHRHRYQQAAVLARKTKVFDAYYLYTYGIDLCLLANKVNFMLDRSKNLKSEIEETYQNLPIQSELDLKLRATEMIEITGKKAGAWLKDMQHQMVLAVLKKEMKNDKESLIEFLNKNIK</sequence>
<evidence type="ECO:0000256" key="1">
    <source>
        <dbReference type="ARBA" id="ARBA00001946"/>
    </source>
</evidence>
<keyword evidence="3" id="KW-0819">tRNA processing</keyword>
<dbReference type="InterPro" id="IPR032810">
    <property type="entry name" value="CCA-adding_enz_C"/>
</dbReference>
<feature type="domain" description="CCA-adding enzyme C-terminal" evidence="12">
    <location>
        <begin position="258"/>
        <end position="377"/>
    </location>
</feature>
<dbReference type="GO" id="GO:0046872">
    <property type="term" value="F:metal ion binding"/>
    <property type="evidence" value="ECO:0007669"/>
    <property type="project" value="UniProtKB-KW"/>
</dbReference>
<comment type="cofactor">
    <cofactor evidence="1">
        <name>Mg(2+)</name>
        <dbReference type="ChEBI" id="CHEBI:18420"/>
    </cofactor>
</comment>
<keyword evidence="8 9" id="KW-0694">RNA-binding</keyword>
<keyword evidence="14" id="KW-1185">Reference proteome</keyword>
<reference evidence="13" key="1">
    <citation type="submission" date="2021-01" db="EMBL/GenBank/DDBJ databases">
        <title>Draft genome sequence of Acholeplasmataceae bacterium strain Mahy22.</title>
        <authorList>
            <person name="Watanabe M."/>
            <person name="Kojima H."/>
            <person name="Fukui M."/>
        </authorList>
    </citation>
    <scope>NUCLEOTIDE SEQUENCE</scope>
    <source>
        <strain evidence="13">Mahy22</strain>
    </source>
</reference>
<keyword evidence="4" id="KW-0548">Nucleotidyltransferase</keyword>
<dbReference type="PANTHER" id="PTHR46173:SF1">
    <property type="entry name" value="CCA TRNA NUCLEOTIDYLTRANSFERASE 1, MITOCHONDRIAL"/>
    <property type="match status" value="1"/>
</dbReference>
<evidence type="ECO:0000259" key="12">
    <source>
        <dbReference type="Pfam" id="PF13735"/>
    </source>
</evidence>
<dbReference type="Gene3D" id="1.20.58.560">
    <property type="match status" value="1"/>
</dbReference>
<evidence type="ECO:0000256" key="5">
    <source>
        <dbReference type="ARBA" id="ARBA00022723"/>
    </source>
</evidence>
<dbReference type="InterPro" id="IPR043519">
    <property type="entry name" value="NT_sf"/>
</dbReference>
<evidence type="ECO:0000259" key="10">
    <source>
        <dbReference type="Pfam" id="PF01743"/>
    </source>
</evidence>
<dbReference type="Proteomes" id="UP000620133">
    <property type="component" value="Chromosome"/>
</dbReference>
<dbReference type="CDD" id="cd05398">
    <property type="entry name" value="NT_ClassII-CCAase"/>
    <property type="match status" value="1"/>
</dbReference>
<evidence type="ECO:0000313" key="14">
    <source>
        <dbReference type="Proteomes" id="UP000620133"/>
    </source>
</evidence>
<dbReference type="AlphaFoldDB" id="A0A7U9TLG5"/>
<dbReference type="SUPFAM" id="SSF81891">
    <property type="entry name" value="Poly A polymerase C-terminal region-like"/>
    <property type="match status" value="1"/>
</dbReference>